<keyword evidence="4" id="KW-1185">Reference proteome</keyword>
<name>A0ABP8QA70_9GAMM</name>
<dbReference type="RefSeq" id="WP_345012419.1">
    <property type="nucleotide sequence ID" value="NZ_BAABFC010000012.1"/>
</dbReference>
<reference evidence="4" key="1">
    <citation type="journal article" date="2019" name="Int. J. Syst. Evol. Microbiol.">
        <title>The Global Catalogue of Microorganisms (GCM) 10K type strain sequencing project: providing services to taxonomists for standard genome sequencing and annotation.</title>
        <authorList>
            <consortium name="The Broad Institute Genomics Platform"/>
            <consortium name="The Broad Institute Genome Sequencing Center for Infectious Disease"/>
            <person name="Wu L."/>
            <person name="Ma J."/>
        </authorList>
    </citation>
    <scope>NUCLEOTIDE SEQUENCE [LARGE SCALE GENOMIC DNA]</scope>
    <source>
        <strain evidence="4">JCM 32226</strain>
    </source>
</reference>
<evidence type="ECO:0000313" key="3">
    <source>
        <dbReference type="EMBL" id="GAA4499247.1"/>
    </source>
</evidence>
<comment type="caution">
    <text evidence="3">The sequence shown here is derived from an EMBL/GenBank/DDBJ whole genome shotgun (WGS) entry which is preliminary data.</text>
</comment>
<keyword evidence="2" id="KW-0472">Membrane</keyword>
<accession>A0ABP8QA70</accession>
<dbReference type="InterPro" id="IPR007813">
    <property type="entry name" value="PilN"/>
</dbReference>
<evidence type="ECO:0000256" key="2">
    <source>
        <dbReference type="SAM" id="Phobius"/>
    </source>
</evidence>
<organism evidence="3 4">
    <name type="scientific">Pseudaeromonas paramecii</name>
    <dbReference type="NCBI Taxonomy" id="2138166"/>
    <lineage>
        <taxon>Bacteria</taxon>
        <taxon>Pseudomonadati</taxon>
        <taxon>Pseudomonadota</taxon>
        <taxon>Gammaproteobacteria</taxon>
        <taxon>Aeromonadales</taxon>
        <taxon>Aeromonadaceae</taxon>
        <taxon>Pseudaeromonas</taxon>
    </lineage>
</organism>
<dbReference type="PANTHER" id="PTHR40278">
    <property type="entry name" value="DNA UTILIZATION PROTEIN HOFN"/>
    <property type="match status" value="1"/>
</dbReference>
<dbReference type="Pfam" id="PF05137">
    <property type="entry name" value="PilN"/>
    <property type="match status" value="1"/>
</dbReference>
<sequence length="191" mass="21248">MSNINLMPWREVVKQREKTQFFILLGGSAFVAALLVLAVNMIFGQLVQGQVERNQFLTNEMVVLDTQLGEINQLKKRKKELIDRMKLIDELQQKRNLPVHLFNELPALVSNGVYLKSLDLAADNINVVGDTEAYSRVASMVRQIEKSGWLGQPHISSIFSTGNKPIALSQFSAQFKVIPAPLGSGVQGGEK</sequence>
<evidence type="ECO:0000313" key="4">
    <source>
        <dbReference type="Proteomes" id="UP001501321"/>
    </source>
</evidence>
<dbReference type="PANTHER" id="PTHR40278:SF2">
    <property type="entry name" value="TYPE IV PILUS INNER MEMBRANE COMPONENT PILN"/>
    <property type="match status" value="1"/>
</dbReference>
<keyword evidence="2" id="KW-0812">Transmembrane</keyword>
<feature type="transmembrane region" description="Helical" evidence="2">
    <location>
        <begin position="21"/>
        <end position="43"/>
    </location>
</feature>
<dbReference type="Proteomes" id="UP001501321">
    <property type="component" value="Unassembled WGS sequence"/>
</dbReference>
<dbReference type="EMBL" id="BAABFC010000012">
    <property type="protein sequence ID" value="GAA4499247.1"/>
    <property type="molecule type" value="Genomic_DNA"/>
</dbReference>
<feature type="coiled-coil region" evidence="1">
    <location>
        <begin position="64"/>
        <end position="91"/>
    </location>
</feature>
<dbReference type="InterPro" id="IPR052534">
    <property type="entry name" value="Extracell_DNA_Util/SecSys_Comp"/>
</dbReference>
<proteinExistence type="predicted"/>
<gene>
    <name evidence="3" type="primary">tapN</name>
    <name evidence="3" type="ORF">GCM10023095_19060</name>
</gene>
<keyword evidence="1" id="KW-0175">Coiled coil</keyword>
<protein>
    <submittedName>
        <fullName evidence="3">PilN family type IV pilus biogenesis protein TapN</fullName>
    </submittedName>
</protein>
<keyword evidence="2" id="KW-1133">Transmembrane helix</keyword>
<evidence type="ECO:0000256" key="1">
    <source>
        <dbReference type="SAM" id="Coils"/>
    </source>
</evidence>